<feature type="compositionally biased region" description="Polar residues" evidence="1">
    <location>
        <begin position="83"/>
        <end position="100"/>
    </location>
</feature>
<evidence type="ECO:0000313" key="3">
    <source>
        <dbReference type="EMBL" id="PPQ76827.1"/>
    </source>
</evidence>
<feature type="region of interest" description="Disordered" evidence="1">
    <location>
        <begin position="148"/>
        <end position="184"/>
    </location>
</feature>
<proteinExistence type="predicted"/>
<protein>
    <submittedName>
        <fullName evidence="3">Uncharacterized protein</fullName>
    </submittedName>
</protein>
<keyword evidence="2" id="KW-1133">Transmembrane helix</keyword>
<evidence type="ECO:0000256" key="1">
    <source>
        <dbReference type="SAM" id="MobiDB-lite"/>
    </source>
</evidence>
<feature type="region of interest" description="Disordered" evidence="1">
    <location>
        <begin position="1"/>
        <end position="126"/>
    </location>
</feature>
<organism evidence="3 4">
    <name type="scientific">Panaeolus cyanescens</name>
    <dbReference type="NCBI Taxonomy" id="181874"/>
    <lineage>
        <taxon>Eukaryota</taxon>
        <taxon>Fungi</taxon>
        <taxon>Dikarya</taxon>
        <taxon>Basidiomycota</taxon>
        <taxon>Agaricomycotina</taxon>
        <taxon>Agaricomycetes</taxon>
        <taxon>Agaricomycetidae</taxon>
        <taxon>Agaricales</taxon>
        <taxon>Agaricineae</taxon>
        <taxon>Galeropsidaceae</taxon>
        <taxon>Panaeolus</taxon>
    </lineage>
</organism>
<dbReference type="OrthoDB" id="10672958at2759"/>
<evidence type="ECO:0000313" key="4">
    <source>
        <dbReference type="Proteomes" id="UP000284842"/>
    </source>
</evidence>
<accession>A0A409WE79</accession>
<feature type="region of interest" description="Disordered" evidence="1">
    <location>
        <begin position="362"/>
        <end position="389"/>
    </location>
</feature>
<dbReference type="EMBL" id="NHTK01005528">
    <property type="protein sequence ID" value="PPQ76827.1"/>
    <property type="molecule type" value="Genomic_DNA"/>
</dbReference>
<dbReference type="Proteomes" id="UP000284842">
    <property type="component" value="Unassembled WGS sequence"/>
</dbReference>
<keyword evidence="4" id="KW-1185">Reference proteome</keyword>
<keyword evidence="2" id="KW-0472">Membrane</keyword>
<dbReference type="AlphaFoldDB" id="A0A409WE79"/>
<dbReference type="InParanoid" id="A0A409WE79"/>
<feature type="compositionally biased region" description="Low complexity" evidence="1">
    <location>
        <begin position="363"/>
        <end position="389"/>
    </location>
</feature>
<feature type="compositionally biased region" description="Low complexity" evidence="1">
    <location>
        <begin position="14"/>
        <end position="23"/>
    </location>
</feature>
<evidence type="ECO:0000256" key="2">
    <source>
        <dbReference type="SAM" id="Phobius"/>
    </source>
</evidence>
<comment type="caution">
    <text evidence="3">The sequence shown here is derived from an EMBL/GenBank/DDBJ whole genome shotgun (WGS) entry which is preliminary data.</text>
</comment>
<keyword evidence="2" id="KW-0812">Transmembrane</keyword>
<sequence>MTNSRTATPPPTTSPSSSPQIPDSPKPKQKWASKMSTVVRRASKRFSIPRMHSHDSSSNLKGSSALARKSDSTASGSVDLKRASTSSEESAQSKPTSTAHVKSESAPAAVISPVLSSEPTAVDDAPALQDSTTLDKSLVIVPLAQPVEPTEPAVSSTDSVASPPLATEEPAPVESAESNETLAHTHILLPPSQAQPVMARVNLDESMVEVVVPLEEEEDDAVAVAAPLKESAAVPGPEKTEQTDSEDVRLASDVQVTESRTTVDDEDLVHVAKEGLEASVVPVVVDVAVEGEVSQPELPAPQSSVSTSEEDQRLLDSTVIPREEDTISIIDSTPTPTTTKSAQPEIVVDVSKAPTVATVTIVSPTTHESTSGHGTGASSSSSSSGKSPSHTTTLIIALVTGTIVGVGALAYAGVIAGISVGGIVAGVGGSLVTGWKSRRRSRA</sequence>
<feature type="transmembrane region" description="Helical" evidence="2">
    <location>
        <begin position="418"/>
        <end position="435"/>
    </location>
</feature>
<reference evidence="3 4" key="1">
    <citation type="journal article" date="2018" name="Evol. Lett.">
        <title>Horizontal gene cluster transfer increased hallucinogenic mushroom diversity.</title>
        <authorList>
            <person name="Reynolds H.T."/>
            <person name="Vijayakumar V."/>
            <person name="Gluck-Thaler E."/>
            <person name="Korotkin H.B."/>
            <person name="Matheny P.B."/>
            <person name="Slot J.C."/>
        </authorList>
    </citation>
    <scope>NUCLEOTIDE SEQUENCE [LARGE SCALE GENOMIC DNA]</scope>
    <source>
        <strain evidence="3 4">2629</strain>
    </source>
</reference>
<gene>
    <name evidence="3" type="ORF">CVT24_010971</name>
</gene>
<name>A0A409WE79_9AGAR</name>